<dbReference type="Proteomes" id="UP000831195">
    <property type="component" value="Segment"/>
</dbReference>
<sequence length="211" mass="24507">MLWSSIQEELIPHCQLLSESTKPIFYTHDDDMKYFNFDCSTAYVDDILEYIEEAYGLPHIFDTFSNQEALKVETPIYLDFETNILTYVKPADESYMYLMNGISIYGPTFIATNSVYLKPIVLLLYTNYQHMEGYGYILYRFRDWASIIVSYYCTLQKGALKYGQVLSLPFAYSFCSKFFKQGTVQSVNAGGIVSVYSQADNTTYHNQIWLQ</sequence>
<name>A0AAE9BZ87_9VIRU</name>
<keyword evidence="2" id="KW-1185">Reference proteome</keyword>
<reference evidence="1" key="1">
    <citation type="journal article" date="2021" name="Viruses">
        <title>Identification and Full Characterisation of Two Novel Crustacean Infecting Members of the Family Nudiviridae Provides Support for Two Subfamilies.</title>
        <authorList>
            <person name="Bateman K.S."/>
            <person name="Kerr R."/>
            <person name="Stentiford G.D."/>
            <person name="Bean T.P."/>
            <person name="Hooper C."/>
            <person name="Van Eynde B."/>
            <person name="Delbare D."/>
            <person name="Bojko J."/>
            <person name="Christiaens O."/>
            <person name="Taning C.N.T."/>
            <person name="Smagghe G."/>
            <person name="van Oers M.M."/>
            <person name="van Aerle R."/>
        </authorList>
    </citation>
    <scope>NUCLEOTIDE SEQUENCE</scope>
    <source>
        <strain evidence="1">AN1</strain>
    </source>
</reference>
<proteinExistence type="predicted"/>
<dbReference type="EMBL" id="MZ311577">
    <property type="protein sequence ID" value="UBZ25558.1"/>
    <property type="molecule type" value="Genomic_DNA"/>
</dbReference>
<evidence type="ECO:0000313" key="1">
    <source>
        <dbReference type="EMBL" id="UBZ25558.1"/>
    </source>
</evidence>
<organism evidence="1 2">
    <name type="scientific">Crangon crangon nudivirus</name>
    <dbReference type="NCBI Taxonomy" id="2880838"/>
    <lineage>
        <taxon>Viruses</taxon>
        <taxon>Viruses incertae sedis</taxon>
        <taxon>Naldaviricetes</taxon>
        <taxon>Lefavirales</taxon>
        <taxon>Nudiviridae</taxon>
        <taxon>Gammanudivirus</taxon>
        <taxon>Gammanudivirus cracrangonis</taxon>
    </lineage>
</organism>
<protein>
    <submittedName>
        <fullName evidence="1">Uncharacterized protein</fullName>
    </submittedName>
</protein>
<accession>A0AAE9BZ87</accession>
<evidence type="ECO:0000313" key="2">
    <source>
        <dbReference type="Proteomes" id="UP000831195"/>
    </source>
</evidence>
<gene>
    <name evidence="1" type="ORF">CcNV_073</name>
</gene>